<dbReference type="EMBL" id="JANPWB010000015">
    <property type="protein sequence ID" value="KAJ1091327.1"/>
    <property type="molecule type" value="Genomic_DNA"/>
</dbReference>
<keyword evidence="3" id="KW-1185">Reference proteome</keyword>
<feature type="region of interest" description="Disordered" evidence="1">
    <location>
        <begin position="73"/>
        <end position="98"/>
    </location>
</feature>
<reference evidence="2" key="1">
    <citation type="journal article" date="2022" name="bioRxiv">
        <title>Sequencing and chromosome-scale assembly of the giantPleurodeles waltlgenome.</title>
        <authorList>
            <person name="Brown T."/>
            <person name="Elewa A."/>
            <person name="Iarovenko S."/>
            <person name="Subramanian E."/>
            <person name="Araus A.J."/>
            <person name="Petzold A."/>
            <person name="Susuki M."/>
            <person name="Suzuki K.-i.T."/>
            <person name="Hayashi T."/>
            <person name="Toyoda A."/>
            <person name="Oliveira C."/>
            <person name="Osipova E."/>
            <person name="Leigh N.D."/>
            <person name="Simon A."/>
            <person name="Yun M.H."/>
        </authorList>
    </citation>
    <scope>NUCLEOTIDE SEQUENCE</scope>
    <source>
        <strain evidence="2">20211129_DDA</strain>
        <tissue evidence="2">Liver</tissue>
    </source>
</reference>
<dbReference type="AlphaFoldDB" id="A0AAV7LJW6"/>
<accession>A0AAV7LJW6</accession>
<proteinExistence type="predicted"/>
<protein>
    <submittedName>
        <fullName evidence="2">Uncharacterized protein</fullName>
    </submittedName>
</protein>
<feature type="region of interest" description="Disordered" evidence="1">
    <location>
        <begin position="1"/>
        <end position="39"/>
    </location>
</feature>
<name>A0AAV7LJW6_PLEWA</name>
<evidence type="ECO:0000313" key="3">
    <source>
        <dbReference type="Proteomes" id="UP001066276"/>
    </source>
</evidence>
<evidence type="ECO:0000313" key="2">
    <source>
        <dbReference type="EMBL" id="KAJ1091327.1"/>
    </source>
</evidence>
<dbReference type="Proteomes" id="UP001066276">
    <property type="component" value="Chromosome 11"/>
</dbReference>
<feature type="compositionally biased region" description="Polar residues" evidence="1">
    <location>
        <begin position="1"/>
        <end position="10"/>
    </location>
</feature>
<comment type="caution">
    <text evidence="2">The sequence shown here is derived from an EMBL/GenBank/DDBJ whole genome shotgun (WGS) entry which is preliminary data.</text>
</comment>
<gene>
    <name evidence="2" type="ORF">NDU88_004454</name>
</gene>
<organism evidence="2 3">
    <name type="scientific">Pleurodeles waltl</name>
    <name type="common">Iberian ribbed newt</name>
    <dbReference type="NCBI Taxonomy" id="8319"/>
    <lineage>
        <taxon>Eukaryota</taxon>
        <taxon>Metazoa</taxon>
        <taxon>Chordata</taxon>
        <taxon>Craniata</taxon>
        <taxon>Vertebrata</taxon>
        <taxon>Euteleostomi</taxon>
        <taxon>Amphibia</taxon>
        <taxon>Batrachia</taxon>
        <taxon>Caudata</taxon>
        <taxon>Salamandroidea</taxon>
        <taxon>Salamandridae</taxon>
        <taxon>Pleurodelinae</taxon>
        <taxon>Pleurodeles</taxon>
    </lineage>
</organism>
<evidence type="ECO:0000256" key="1">
    <source>
        <dbReference type="SAM" id="MobiDB-lite"/>
    </source>
</evidence>
<sequence length="98" mass="11154">MGDCSTSQPKCTGARSACPTARRVLEKEEPLPDQASTQARLEGKDSIVQFLRRTATGNPEREREYVRPHIAEEEVDSQTSTEEQNPHMERTHLIYLQE</sequence>